<dbReference type="Proteomes" id="UP000032233">
    <property type="component" value="Unassembled WGS sequence"/>
</dbReference>
<dbReference type="PANTHER" id="PTHR43394:SF1">
    <property type="entry name" value="ATP-BINDING CASSETTE SUB-FAMILY B MEMBER 10, MITOCHONDRIAL"/>
    <property type="match status" value="1"/>
</dbReference>
<dbReference type="GO" id="GO:0015421">
    <property type="term" value="F:ABC-type oligopeptide transporter activity"/>
    <property type="evidence" value="ECO:0007669"/>
    <property type="project" value="TreeGrafter"/>
</dbReference>
<accession>A0A0D2HYS7</accession>
<keyword evidence="13" id="KW-1185">Reference proteome</keyword>
<dbReference type="SMART" id="SM00382">
    <property type="entry name" value="AAA"/>
    <property type="match status" value="1"/>
</dbReference>
<evidence type="ECO:0000256" key="8">
    <source>
        <dbReference type="ARBA" id="ARBA00023136"/>
    </source>
</evidence>
<dbReference type="GO" id="GO:0016887">
    <property type="term" value="F:ATP hydrolysis activity"/>
    <property type="evidence" value="ECO:0007669"/>
    <property type="project" value="InterPro"/>
</dbReference>
<dbReference type="InterPro" id="IPR027417">
    <property type="entry name" value="P-loop_NTPase"/>
</dbReference>
<dbReference type="PROSITE" id="PS50893">
    <property type="entry name" value="ABC_TRANSPORTER_2"/>
    <property type="match status" value="1"/>
</dbReference>
<feature type="transmembrane region" description="Helical" evidence="9">
    <location>
        <begin position="160"/>
        <end position="179"/>
    </location>
</feature>
<dbReference type="InterPro" id="IPR039421">
    <property type="entry name" value="Type_1_exporter"/>
</dbReference>
<evidence type="ECO:0000256" key="1">
    <source>
        <dbReference type="ARBA" id="ARBA00004651"/>
    </source>
</evidence>
<protein>
    <recommendedName>
        <fullName evidence="14">ABC transporter ATP-binding protein</fullName>
    </recommendedName>
</protein>
<keyword evidence="2" id="KW-0813">Transport</keyword>
<feature type="transmembrane region" description="Helical" evidence="9">
    <location>
        <begin position="26"/>
        <end position="54"/>
    </location>
</feature>
<keyword evidence="6" id="KW-0067">ATP-binding</keyword>
<dbReference type="AlphaFoldDB" id="A0A0D2HYS7"/>
<dbReference type="Pfam" id="PF00664">
    <property type="entry name" value="ABC_membrane"/>
    <property type="match status" value="1"/>
</dbReference>
<evidence type="ECO:0000259" key="11">
    <source>
        <dbReference type="PROSITE" id="PS50929"/>
    </source>
</evidence>
<evidence type="ECO:0000256" key="6">
    <source>
        <dbReference type="ARBA" id="ARBA00022840"/>
    </source>
</evidence>
<evidence type="ECO:0000256" key="2">
    <source>
        <dbReference type="ARBA" id="ARBA00022448"/>
    </source>
</evidence>
<dbReference type="STRING" id="1429043.X474_03860"/>
<dbReference type="OrthoDB" id="9760168at2"/>
<evidence type="ECO:0000313" key="12">
    <source>
        <dbReference type="EMBL" id="KIX15438.1"/>
    </source>
</evidence>
<evidence type="ECO:0000256" key="5">
    <source>
        <dbReference type="ARBA" id="ARBA00022741"/>
    </source>
</evidence>
<evidence type="ECO:0000256" key="9">
    <source>
        <dbReference type="SAM" id="Phobius"/>
    </source>
</evidence>
<dbReference type="FunFam" id="3.40.50.300:FF:000854">
    <property type="entry name" value="Multidrug ABC transporter ATP-binding protein"/>
    <property type="match status" value="1"/>
</dbReference>
<evidence type="ECO:0000256" key="4">
    <source>
        <dbReference type="ARBA" id="ARBA00022692"/>
    </source>
</evidence>
<dbReference type="InterPro" id="IPR011527">
    <property type="entry name" value="ABC1_TM_dom"/>
</dbReference>
<feature type="domain" description="ABC transmembrane type-1" evidence="11">
    <location>
        <begin position="27"/>
        <end position="327"/>
    </location>
</feature>
<dbReference type="Gene3D" id="3.40.50.300">
    <property type="entry name" value="P-loop containing nucleotide triphosphate hydrolases"/>
    <property type="match status" value="1"/>
</dbReference>
<proteinExistence type="predicted"/>
<gene>
    <name evidence="12" type="ORF">X474_03860</name>
</gene>
<keyword evidence="5" id="KW-0547">Nucleotide-binding</keyword>
<organism evidence="12 13">
    <name type="scientific">Dethiosulfatarculus sandiegensis</name>
    <dbReference type="NCBI Taxonomy" id="1429043"/>
    <lineage>
        <taxon>Bacteria</taxon>
        <taxon>Pseudomonadati</taxon>
        <taxon>Thermodesulfobacteriota</taxon>
        <taxon>Desulfarculia</taxon>
        <taxon>Desulfarculales</taxon>
        <taxon>Desulfarculaceae</taxon>
        <taxon>Dethiosulfatarculus</taxon>
    </lineage>
</organism>
<dbReference type="Pfam" id="PF00005">
    <property type="entry name" value="ABC_tran"/>
    <property type="match status" value="1"/>
</dbReference>
<dbReference type="EMBL" id="AZAC01000003">
    <property type="protein sequence ID" value="KIX15438.1"/>
    <property type="molecule type" value="Genomic_DNA"/>
</dbReference>
<comment type="subcellular location">
    <subcellularLocation>
        <location evidence="1">Cell membrane</location>
        <topology evidence="1">Multi-pass membrane protein</topology>
    </subcellularLocation>
</comment>
<evidence type="ECO:0008006" key="14">
    <source>
        <dbReference type="Google" id="ProtNLM"/>
    </source>
</evidence>
<evidence type="ECO:0000259" key="10">
    <source>
        <dbReference type="PROSITE" id="PS50893"/>
    </source>
</evidence>
<feature type="domain" description="ABC transporter" evidence="10">
    <location>
        <begin position="363"/>
        <end position="601"/>
    </location>
</feature>
<dbReference type="PROSITE" id="PS50929">
    <property type="entry name" value="ABC_TM1F"/>
    <property type="match status" value="1"/>
</dbReference>
<keyword evidence="8 9" id="KW-0472">Membrane</keyword>
<dbReference type="PANTHER" id="PTHR43394">
    <property type="entry name" value="ATP-DEPENDENT PERMEASE MDL1, MITOCHONDRIAL"/>
    <property type="match status" value="1"/>
</dbReference>
<dbReference type="SUPFAM" id="SSF90123">
    <property type="entry name" value="ABC transporter transmembrane region"/>
    <property type="match status" value="1"/>
</dbReference>
<evidence type="ECO:0000313" key="13">
    <source>
        <dbReference type="Proteomes" id="UP000032233"/>
    </source>
</evidence>
<dbReference type="GO" id="GO:0005886">
    <property type="term" value="C:plasma membrane"/>
    <property type="evidence" value="ECO:0007669"/>
    <property type="project" value="UniProtKB-SubCell"/>
</dbReference>
<dbReference type="SUPFAM" id="SSF52540">
    <property type="entry name" value="P-loop containing nucleoside triphosphate hydrolases"/>
    <property type="match status" value="1"/>
</dbReference>
<dbReference type="GO" id="GO:0005524">
    <property type="term" value="F:ATP binding"/>
    <property type="evidence" value="ECO:0007669"/>
    <property type="project" value="UniProtKB-KW"/>
</dbReference>
<feature type="transmembrane region" description="Helical" evidence="9">
    <location>
        <begin position="85"/>
        <end position="102"/>
    </location>
</feature>
<name>A0A0D2HYS7_9BACT</name>
<comment type="caution">
    <text evidence="12">The sequence shown here is derived from an EMBL/GenBank/DDBJ whole genome shotgun (WGS) entry which is preliminary data.</text>
</comment>
<dbReference type="RefSeq" id="WP_044346782.1">
    <property type="nucleotide sequence ID" value="NZ_AZAC01000003.1"/>
</dbReference>
<dbReference type="InParanoid" id="A0A0D2HYS7"/>
<dbReference type="Gene3D" id="1.20.1560.10">
    <property type="entry name" value="ABC transporter type 1, transmembrane domain"/>
    <property type="match status" value="1"/>
</dbReference>
<dbReference type="InterPro" id="IPR003439">
    <property type="entry name" value="ABC_transporter-like_ATP-bd"/>
</dbReference>
<sequence length="601" mass="66041">MAEINHLFTNKTSEAYSHLKIKNTTILLLFVLTVLMALFEGAGLGMLLPLLAFVQSGAPQGDGLLHDFMQKVLSWSEIFGKDYELVLLLSATLLVIMVRYFINYLRDARLARLRLDITRRLRKMLLGALLQAGLGYIAESKTGELQAGLTTECERAAESAAAKVAVITSGILIVIYISLLLLLSPLLTLFTIPVLALVGLLLNWQRKKSRNLTYSVSQQNMSLGNQVSETLRGITRIKMRGQQNATGKKLSETIERIFTGMLGLEKLRLLVEISMHPLLALAGLTVIYLAVKIIQVDMVILGVFLFILLRMAPQVNLLVSLWAYYNSCRASLERVTGLIRQAEACEEATGGGLSLSLNNPPEIKTTDVTFKYSGAKDKTYAIEDISCQIAAGSLTAVVGRSGAGKSTLISLLAAHHAPTKGRIEFNGVPLKEYSLSNLRRRIGLVEQNPFLFNSTIRQNLNFGRQTPLDETGLQNALKESGSLDFVERLEQGLETLAGEQGSRLSQGQRQRLAIAHSLAIDARLLILDEPTSALDKTSELIIARTLRRLAGKLTVVVIAHRLETVRRADLILVLDKGRLTAKGDHASLLQTSGIYRELFGD</sequence>
<keyword evidence="7 9" id="KW-1133">Transmembrane helix</keyword>
<keyword evidence="3" id="KW-1003">Cell membrane</keyword>
<feature type="transmembrane region" description="Helical" evidence="9">
    <location>
        <begin position="186"/>
        <end position="204"/>
    </location>
</feature>
<evidence type="ECO:0000256" key="3">
    <source>
        <dbReference type="ARBA" id="ARBA00022475"/>
    </source>
</evidence>
<dbReference type="InterPro" id="IPR003593">
    <property type="entry name" value="AAA+_ATPase"/>
</dbReference>
<evidence type="ECO:0000256" key="7">
    <source>
        <dbReference type="ARBA" id="ARBA00022989"/>
    </source>
</evidence>
<keyword evidence="4 9" id="KW-0812">Transmembrane</keyword>
<dbReference type="InterPro" id="IPR036640">
    <property type="entry name" value="ABC1_TM_sf"/>
</dbReference>
<reference evidence="12 13" key="1">
    <citation type="submission" date="2013-11" db="EMBL/GenBank/DDBJ databases">
        <title>Metagenomic analysis of a methanogenic consortium involved in long chain n-alkane degradation.</title>
        <authorList>
            <person name="Davidova I.A."/>
            <person name="Callaghan A.V."/>
            <person name="Wawrik B."/>
            <person name="Pruitt S."/>
            <person name="Marks C."/>
            <person name="Duncan K.E."/>
            <person name="Suflita J.M."/>
        </authorList>
    </citation>
    <scope>NUCLEOTIDE SEQUENCE [LARGE SCALE GENOMIC DNA]</scope>
    <source>
        <strain evidence="12 13">SPR</strain>
    </source>
</reference>